<evidence type="ECO:0000256" key="4">
    <source>
        <dbReference type="SAM" id="Phobius"/>
    </source>
</evidence>
<keyword evidence="4" id="KW-0812">Transmembrane</keyword>
<gene>
    <name evidence="5" type="ORF">G6O67_005428</name>
</gene>
<evidence type="ECO:0000313" key="5">
    <source>
        <dbReference type="EMBL" id="KAF4509127.1"/>
    </source>
</evidence>
<protein>
    <submittedName>
        <fullName evidence="5">Uncharacterized protein</fullName>
    </submittedName>
</protein>
<keyword evidence="3 4" id="KW-0472">Membrane</keyword>
<dbReference type="GO" id="GO:0015986">
    <property type="term" value="P:proton motive force-driven ATP synthesis"/>
    <property type="evidence" value="ECO:0007669"/>
    <property type="project" value="TreeGrafter"/>
</dbReference>
<comment type="caution">
    <text evidence="5">The sequence shown here is derived from an EMBL/GenBank/DDBJ whole genome shotgun (WGS) entry which is preliminary data.</text>
</comment>
<organism evidence="5 6">
    <name type="scientific">Ophiocordyceps sinensis</name>
    <dbReference type="NCBI Taxonomy" id="72228"/>
    <lineage>
        <taxon>Eukaryota</taxon>
        <taxon>Fungi</taxon>
        <taxon>Dikarya</taxon>
        <taxon>Ascomycota</taxon>
        <taxon>Pezizomycotina</taxon>
        <taxon>Sordariomycetes</taxon>
        <taxon>Hypocreomycetidae</taxon>
        <taxon>Hypocreales</taxon>
        <taxon>Ophiocordycipitaceae</taxon>
        <taxon>Ophiocordyceps</taxon>
    </lineage>
</organism>
<proteinExistence type="predicted"/>
<dbReference type="GO" id="GO:0031966">
    <property type="term" value="C:mitochondrial membrane"/>
    <property type="evidence" value="ECO:0007669"/>
    <property type="project" value="UniProtKB-SubCell"/>
</dbReference>
<name>A0A8H4PRJ9_9HYPO</name>
<reference evidence="5 6" key="1">
    <citation type="journal article" date="2020" name="Genome Biol. Evol.">
        <title>A new high-quality draft genome assembly of the Chinese cordyceps Ophiocordyceps sinensis.</title>
        <authorList>
            <person name="Shu R."/>
            <person name="Zhang J."/>
            <person name="Meng Q."/>
            <person name="Zhang H."/>
            <person name="Zhou G."/>
            <person name="Li M."/>
            <person name="Wu P."/>
            <person name="Zhao Y."/>
            <person name="Chen C."/>
            <person name="Qin Q."/>
        </authorList>
    </citation>
    <scope>NUCLEOTIDE SEQUENCE [LARGE SCALE GENOMIC DNA]</scope>
    <source>
        <strain evidence="5 6">IOZ07</strain>
    </source>
</reference>
<dbReference type="AlphaFoldDB" id="A0A8H4PRJ9"/>
<evidence type="ECO:0000256" key="3">
    <source>
        <dbReference type="ARBA" id="ARBA00023136"/>
    </source>
</evidence>
<dbReference type="OrthoDB" id="2094445at2759"/>
<evidence type="ECO:0000313" key="6">
    <source>
        <dbReference type="Proteomes" id="UP000557566"/>
    </source>
</evidence>
<feature type="transmembrane region" description="Helical" evidence="4">
    <location>
        <begin position="54"/>
        <end position="74"/>
    </location>
</feature>
<evidence type="ECO:0000256" key="2">
    <source>
        <dbReference type="ARBA" id="ARBA00023128"/>
    </source>
</evidence>
<dbReference type="PANTHER" id="PTHR28074">
    <property type="entry name" value="ATP SYNTHASE SUBUNIT K, MITOCHONDRIAL"/>
    <property type="match status" value="1"/>
</dbReference>
<comment type="subcellular location">
    <subcellularLocation>
        <location evidence="1">Mitochondrion membrane</location>
    </subcellularLocation>
</comment>
<dbReference type="InterPro" id="IPR021278">
    <property type="entry name" value="ATP19"/>
</dbReference>
<dbReference type="Proteomes" id="UP000557566">
    <property type="component" value="Unassembled WGS sequence"/>
</dbReference>
<evidence type="ECO:0000256" key="1">
    <source>
        <dbReference type="ARBA" id="ARBA00004325"/>
    </source>
</evidence>
<dbReference type="Pfam" id="PF11022">
    <property type="entry name" value="ATP19"/>
    <property type="match status" value="1"/>
</dbReference>
<keyword evidence="4" id="KW-1133">Transmembrane helix</keyword>
<sequence length="109" mass="12182">MSEFGYYDENNSREPSPHRPIDLRQFLTVSSRSVDRYLKMAGVVYYTVAGRQVGSHYIAMGWLATLFGGGYYALSGPKNSAAKATPPINASSSDEADFIKKFMEEQEKK</sequence>
<dbReference type="PANTHER" id="PTHR28074:SF1">
    <property type="entry name" value="ATP SYNTHASE SUBUNIT K, MITOCHONDRIAL"/>
    <property type="match status" value="1"/>
</dbReference>
<keyword evidence="2" id="KW-0496">Mitochondrion</keyword>
<accession>A0A8H4PRJ9</accession>
<dbReference type="EMBL" id="JAAVMX010000005">
    <property type="protein sequence ID" value="KAF4509127.1"/>
    <property type="molecule type" value="Genomic_DNA"/>
</dbReference>
<keyword evidence="6" id="KW-1185">Reference proteome</keyword>